<feature type="compositionally biased region" description="Basic and acidic residues" evidence="1">
    <location>
        <begin position="56"/>
        <end position="65"/>
    </location>
</feature>
<name>A0A8J4XPS6_CHIOP</name>
<evidence type="ECO:0000256" key="1">
    <source>
        <dbReference type="SAM" id="MobiDB-lite"/>
    </source>
</evidence>
<dbReference type="EMBL" id="JACEEZ010024383">
    <property type="protein sequence ID" value="KAG0710261.1"/>
    <property type="molecule type" value="Genomic_DNA"/>
</dbReference>
<feature type="region of interest" description="Disordered" evidence="1">
    <location>
        <begin position="1"/>
        <end position="89"/>
    </location>
</feature>
<gene>
    <name evidence="2" type="ORF">GWK47_002544</name>
</gene>
<comment type="caution">
    <text evidence="2">The sequence shown here is derived from an EMBL/GenBank/DDBJ whole genome shotgun (WGS) entry which is preliminary data.</text>
</comment>
<evidence type="ECO:0000313" key="3">
    <source>
        <dbReference type="Proteomes" id="UP000770661"/>
    </source>
</evidence>
<proteinExistence type="predicted"/>
<dbReference type="Proteomes" id="UP000770661">
    <property type="component" value="Unassembled WGS sequence"/>
</dbReference>
<reference evidence="2" key="1">
    <citation type="submission" date="2020-07" db="EMBL/GenBank/DDBJ databases">
        <title>The High-quality genome of the commercially important snow crab, Chionoecetes opilio.</title>
        <authorList>
            <person name="Jeong J.-H."/>
            <person name="Ryu S."/>
        </authorList>
    </citation>
    <scope>NUCLEOTIDE SEQUENCE</scope>
    <source>
        <strain evidence="2">MADBK_172401_WGS</strain>
        <tissue evidence="2">Digestive gland</tissue>
    </source>
</reference>
<protein>
    <submittedName>
        <fullName evidence="2">Uncharacterized protein</fullName>
    </submittedName>
</protein>
<dbReference type="AlphaFoldDB" id="A0A8J4XPS6"/>
<organism evidence="2 3">
    <name type="scientific">Chionoecetes opilio</name>
    <name type="common">Atlantic snow crab</name>
    <name type="synonym">Cancer opilio</name>
    <dbReference type="NCBI Taxonomy" id="41210"/>
    <lineage>
        <taxon>Eukaryota</taxon>
        <taxon>Metazoa</taxon>
        <taxon>Ecdysozoa</taxon>
        <taxon>Arthropoda</taxon>
        <taxon>Crustacea</taxon>
        <taxon>Multicrustacea</taxon>
        <taxon>Malacostraca</taxon>
        <taxon>Eumalacostraca</taxon>
        <taxon>Eucarida</taxon>
        <taxon>Decapoda</taxon>
        <taxon>Pleocyemata</taxon>
        <taxon>Brachyura</taxon>
        <taxon>Eubrachyura</taxon>
        <taxon>Majoidea</taxon>
        <taxon>Majidae</taxon>
        <taxon>Chionoecetes</taxon>
    </lineage>
</organism>
<feature type="compositionally biased region" description="Basic residues" evidence="1">
    <location>
        <begin position="1"/>
        <end position="11"/>
    </location>
</feature>
<evidence type="ECO:0000313" key="2">
    <source>
        <dbReference type="EMBL" id="KAG0710261.1"/>
    </source>
</evidence>
<sequence length="117" mass="12772">MSSRPPRRGQRPFHGLPQSKKDLGAHPFKTPGSLPGCREHNDHQTGPKTPFSRPGGENRDTRGDKASTTPKKAPHSPILEYHAPTTQKGAPGAFGMAGYYRRFFPTSRPLPSLPPGH</sequence>
<accession>A0A8J4XPS6</accession>
<keyword evidence="3" id="KW-1185">Reference proteome</keyword>